<dbReference type="PANTHER" id="PTHR12918:SF1">
    <property type="entry name" value="CYSTEINE DIOXYGENASE TYPE 1"/>
    <property type="match status" value="1"/>
</dbReference>
<keyword evidence="2" id="KW-0479">Metal-binding</keyword>
<evidence type="ECO:0000313" key="6">
    <source>
        <dbReference type="EMBL" id="MBP2476877.1"/>
    </source>
</evidence>
<dbReference type="InterPro" id="IPR011051">
    <property type="entry name" value="RmlC_Cupin_sf"/>
</dbReference>
<evidence type="ECO:0000256" key="2">
    <source>
        <dbReference type="ARBA" id="ARBA00022723"/>
    </source>
</evidence>
<keyword evidence="7" id="KW-1185">Reference proteome</keyword>
<sequence length="180" mass="19902">MTTSLTRPEIHPALDLPLLHDLLHPRRPLWTPQELRGLTSTVSGELTTPLLSVLEFDRERRWWSRLALTEGVELWLLSWAPGQGTRPHDHGGAAGSFTVLLGELEEDYRYPGGPVRTSTRSLGDTVAFGRGRAHRVHNTGTIGAASVHAYSPPLLPTTEYGSLEDYTAVPQPRRRVGENA</sequence>
<evidence type="ECO:0000256" key="1">
    <source>
        <dbReference type="ARBA" id="ARBA00006622"/>
    </source>
</evidence>
<dbReference type="InterPro" id="IPR014710">
    <property type="entry name" value="RmlC-like_jellyroll"/>
</dbReference>
<dbReference type="PANTHER" id="PTHR12918">
    <property type="entry name" value="CYSTEINE DIOXYGENASE"/>
    <property type="match status" value="1"/>
</dbReference>
<comment type="caution">
    <text evidence="6">The sequence shown here is derived from an EMBL/GenBank/DDBJ whole genome shotgun (WGS) entry which is preliminary data.</text>
</comment>
<evidence type="ECO:0000256" key="3">
    <source>
        <dbReference type="ARBA" id="ARBA00022964"/>
    </source>
</evidence>
<dbReference type="Pfam" id="PF05995">
    <property type="entry name" value="CDO_I"/>
    <property type="match status" value="1"/>
</dbReference>
<dbReference type="EMBL" id="JAGIOO010000001">
    <property type="protein sequence ID" value="MBP2476877.1"/>
    <property type="molecule type" value="Genomic_DNA"/>
</dbReference>
<comment type="similarity">
    <text evidence="1">Belongs to the cysteine dioxygenase family.</text>
</comment>
<gene>
    <name evidence="6" type="ORF">JOF53_005749</name>
</gene>
<proteinExistence type="inferred from homology"/>
<keyword evidence="5" id="KW-0408">Iron</keyword>
<dbReference type="RefSeq" id="WP_086788418.1">
    <property type="nucleotide sequence ID" value="NZ_JAGIOO010000001.1"/>
</dbReference>
<dbReference type="CDD" id="cd10548">
    <property type="entry name" value="cupin_CDO"/>
    <property type="match status" value="1"/>
</dbReference>
<organism evidence="6 7">
    <name type="scientific">Crossiella equi</name>
    <dbReference type="NCBI Taxonomy" id="130796"/>
    <lineage>
        <taxon>Bacteria</taxon>
        <taxon>Bacillati</taxon>
        <taxon>Actinomycetota</taxon>
        <taxon>Actinomycetes</taxon>
        <taxon>Pseudonocardiales</taxon>
        <taxon>Pseudonocardiaceae</taxon>
        <taxon>Crossiella</taxon>
    </lineage>
</organism>
<dbReference type="SUPFAM" id="SSF51182">
    <property type="entry name" value="RmlC-like cupins"/>
    <property type="match status" value="1"/>
</dbReference>
<dbReference type="Gene3D" id="2.60.120.10">
    <property type="entry name" value="Jelly Rolls"/>
    <property type="match status" value="1"/>
</dbReference>
<dbReference type="Proteomes" id="UP001519363">
    <property type="component" value="Unassembled WGS sequence"/>
</dbReference>
<reference evidence="6 7" key="1">
    <citation type="submission" date="2021-03" db="EMBL/GenBank/DDBJ databases">
        <title>Sequencing the genomes of 1000 actinobacteria strains.</title>
        <authorList>
            <person name="Klenk H.-P."/>
        </authorList>
    </citation>
    <scope>NUCLEOTIDE SEQUENCE [LARGE SCALE GENOMIC DNA]</scope>
    <source>
        <strain evidence="6 7">DSM 44580</strain>
    </source>
</reference>
<accession>A0ABS5AKH4</accession>
<evidence type="ECO:0000256" key="5">
    <source>
        <dbReference type="ARBA" id="ARBA00023004"/>
    </source>
</evidence>
<keyword evidence="4" id="KW-0560">Oxidoreductase</keyword>
<name>A0ABS5AKH4_9PSEU</name>
<evidence type="ECO:0000313" key="7">
    <source>
        <dbReference type="Proteomes" id="UP001519363"/>
    </source>
</evidence>
<evidence type="ECO:0000256" key="4">
    <source>
        <dbReference type="ARBA" id="ARBA00023002"/>
    </source>
</evidence>
<protein>
    <submittedName>
        <fullName evidence="6">Mannose-6-phosphate isomerase-like protein (Cupin superfamily)</fullName>
    </submittedName>
</protein>
<keyword evidence="3" id="KW-0223">Dioxygenase</keyword>
<dbReference type="InterPro" id="IPR010300">
    <property type="entry name" value="CDO_1"/>
</dbReference>